<dbReference type="Proteomes" id="UP000178700">
    <property type="component" value="Unassembled WGS sequence"/>
</dbReference>
<gene>
    <name evidence="1" type="ORF">A2642_01050</name>
</gene>
<accession>A0A1F6V290</accession>
<name>A0A1F6V290_9BACT</name>
<organism evidence="1 2">
    <name type="scientific">Candidatus Nomurabacteria bacterium RIFCSPHIGHO2_01_FULL_39_10</name>
    <dbReference type="NCBI Taxonomy" id="1801733"/>
    <lineage>
        <taxon>Bacteria</taxon>
        <taxon>Candidatus Nomuraibacteriota</taxon>
    </lineage>
</organism>
<dbReference type="EMBL" id="MFTJ01000064">
    <property type="protein sequence ID" value="OGI63793.1"/>
    <property type="molecule type" value="Genomic_DNA"/>
</dbReference>
<reference evidence="1 2" key="1">
    <citation type="journal article" date="2016" name="Nat. Commun.">
        <title>Thousands of microbial genomes shed light on interconnected biogeochemical processes in an aquifer system.</title>
        <authorList>
            <person name="Anantharaman K."/>
            <person name="Brown C.T."/>
            <person name="Hug L.A."/>
            <person name="Sharon I."/>
            <person name="Castelle C.J."/>
            <person name="Probst A.J."/>
            <person name="Thomas B.C."/>
            <person name="Singh A."/>
            <person name="Wilkins M.J."/>
            <person name="Karaoz U."/>
            <person name="Brodie E.L."/>
            <person name="Williams K.H."/>
            <person name="Hubbard S.S."/>
            <person name="Banfield J.F."/>
        </authorList>
    </citation>
    <scope>NUCLEOTIDE SEQUENCE [LARGE SCALE GENOMIC DNA]</scope>
</reference>
<comment type="caution">
    <text evidence="1">The sequence shown here is derived from an EMBL/GenBank/DDBJ whole genome shotgun (WGS) entry which is preliminary data.</text>
</comment>
<dbReference type="AlphaFoldDB" id="A0A1F6V290"/>
<proteinExistence type="predicted"/>
<protein>
    <submittedName>
        <fullName evidence="1">Uncharacterized protein</fullName>
    </submittedName>
</protein>
<evidence type="ECO:0000313" key="2">
    <source>
        <dbReference type="Proteomes" id="UP000178700"/>
    </source>
</evidence>
<sequence length="102" mass="12129">MEKNSLFYMANLYPEIGRLFSFLDSNKIEAANNARVRSINIVDKILSFRDIKPAGREEWNVIKNFILGYDKLDTYERSILEKYAEPFSYKFMNQYQRTSTTH</sequence>
<evidence type="ECO:0000313" key="1">
    <source>
        <dbReference type="EMBL" id="OGI63793.1"/>
    </source>
</evidence>